<feature type="domain" description="FAD-binding" evidence="2">
    <location>
        <begin position="9"/>
        <end position="347"/>
    </location>
</feature>
<keyword evidence="4" id="KW-1185">Reference proteome</keyword>
<dbReference type="InterPro" id="IPR002938">
    <property type="entry name" value="FAD-bd"/>
</dbReference>
<dbReference type="InterPro" id="IPR015813">
    <property type="entry name" value="Pyrv/PenolPyrv_kinase-like_dom"/>
</dbReference>
<dbReference type="SUPFAM" id="SSF51905">
    <property type="entry name" value="FAD/NAD(P)-binding domain"/>
    <property type="match status" value="1"/>
</dbReference>
<evidence type="ECO:0000313" key="3">
    <source>
        <dbReference type="EMBL" id="MBB5842180.1"/>
    </source>
</evidence>
<dbReference type="Pfam" id="PF13714">
    <property type="entry name" value="PEP_mutase"/>
    <property type="match status" value="1"/>
</dbReference>
<accession>A0A841AEL2</accession>
<name>A0A841AEL2_9MICO</name>
<evidence type="ECO:0000256" key="1">
    <source>
        <dbReference type="ARBA" id="ARBA00023002"/>
    </source>
</evidence>
<dbReference type="SUPFAM" id="SSF51621">
    <property type="entry name" value="Phosphoenolpyruvate/pyruvate domain"/>
    <property type="match status" value="1"/>
</dbReference>
<dbReference type="InterPro" id="IPR050631">
    <property type="entry name" value="PheA/TfdB_FAD_monoxygenase"/>
</dbReference>
<keyword evidence="1" id="KW-0560">Oxidoreductase</keyword>
<dbReference type="PRINTS" id="PR00420">
    <property type="entry name" value="RNGMNOXGNASE"/>
</dbReference>
<evidence type="ECO:0000259" key="2">
    <source>
        <dbReference type="Pfam" id="PF01494"/>
    </source>
</evidence>
<dbReference type="Pfam" id="PF01494">
    <property type="entry name" value="FAD_binding_3"/>
    <property type="match status" value="1"/>
</dbReference>
<comment type="caution">
    <text evidence="3">The sequence shown here is derived from an EMBL/GenBank/DDBJ whole genome shotgun (WGS) entry which is preliminary data.</text>
</comment>
<sequence>MTSDSQPTIVIAGMGPVGMTAALSLALAGIPVTVLEAGDDLSTESRASTFHPPSLEILDELGVADELIATGLKAPGFQYRGHSRELIAHLDMEALAEDTRFPFRIQNEQGNVTRIIRRHLETMPHVTLRYNAPVERVEMGRDKAYVFLPGDGREPSYTADWVLAADGAGSRVRNSLGIAFEGVTYPERFLVASTTHDFLEDFDDLAYVSYIYDPDDWGVLLRTPKHWRVLFPIEQDETDAQALDPARVQERLQGVIALDEPYDIAHSTIYKVHQRLAATFGLGRVLLAGDAAHINNPLGGMGMNSGIHDAHAAVQAIRYALDGGDPARAVETYATVRRDAAAGDVQQTTQKNYDEMRERDAAQRTGRKSEMADIAADPVRLRAYLRGSSMIASFEVSKRRMTRGLTPVRPAGQLPAGRRLSDLIREGAITGAVLDAPAAASVAYLEPHHAQLLADPLHTVTAASVAPVIVGVGDEITDAAAVASATVALERSDAAAVELADHGDTPIGVVAAAVAAAHATRRDILVLATTGPFADDPVVAAIERGAEYVAAGADLLGLVGITDLADLHAVHQAVPQVPLVLVTPPGVELASLQELMLAGVRLVIAGGRVATPAALLAGN</sequence>
<dbReference type="PANTHER" id="PTHR43476:SF5">
    <property type="entry name" value="FAD-DEPENDENT MONOOXYGENASE"/>
    <property type="match status" value="1"/>
</dbReference>
<dbReference type="Gene3D" id="3.30.70.2450">
    <property type="match status" value="1"/>
</dbReference>
<dbReference type="EMBL" id="JACHMJ010000001">
    <property type="protein sequence ID" value="MBB5842180.1"/>
    <property type="molecule type" value="Genomic_DNA"/>
</dbReference>
<proteinExistence type="predicted"/>
<dbReference type="GO" id="GO:0016491">
    <property type="term" value="F:oxidoreductase activity"/>
    <property type="evidence" value="ECO:0007669"/>
    <property type="project" value="UniProtKB-KW"/>
</dbReference>
<dbReference type="RefSeq" id="WP_184233351.1">
    <property type="nucleotide sequence ID" value="NZ_JACHMJ010000001.1"/>
</dbReference>
<evidence type="ECO:0000313" key="4">
    <source>
        <dbReference type="Proteomes" id="UP000536685"/>
    </source>
</evidence>
<dbReference type="InterPro" id="IPR040442">
    <property type="entry name" value="Pyrv_kinase-like_dom_sf"/>
</dbReference>
<dbReference type="Gene3D" id="3.20.20.60">
    <property type="entry name" value="Phosphoenolpyruvate-binding domains"/>
    <property type="match status" value="1"/>
</dbReference>
<protein>
    <submittedName>
        <fullName evidence="3">2-polyprenyl-6-methoxyphenol hydroxylase-like FAD-dependent oxidoreductase</fullName>
    </submittedName>
</protein>
<reference evidence="3 4" key="1">
    <citation type="submission" date="2020-08" db="EMBL/GenBank/DDBJ databases">
        <title>Sequencing the genomes of 1000 actinobacteria strains.</title>
        <authorList>
            <person name="Klenk H.-P."/>
        </authorList>
    </citation>
    <scope>NUCLEOTIDE SEQUENCE [LARGE SCALE GENOMIC DNA]</scope>
    <source>
        <strain evidence="3 4">DSM 105784</strain>
    </source>
</reference>
<dbReference type="Proteomes" id="UP000536685">
    <property type="component" value="Unassembled WGS sequence"/>
</dbReference>
<gene>
    <name evidence="3" type="ORF">HD599_000503</name>
</gene>
<dbReference type="Gene3D" id="3.50.50.60">
    <property type="entry name" value="FAD/NAD(P)-binding domain"/>
    <property type="match status" value="1"/>
</dbReference>
<dbReference type="PANTHER" id="PTHR43476">
    <property type="entry name" value="3-(3-HYDROXY-PHENYL)PROPIONATE/3-HYDROXYCINNAMIC ACID HYDROXYLASE"/>
    <property type="match status" value="1"/>
</dbReference>
<dbReference type="AlphaFoldDB" id="A0A841AEL2"/>
<organism evidence="3 4">
    <name type="scientific">Conyzicola lurida</name>
    <dbReference type="NCBI Taxonomy" id="1172621"/>
    <lineage>
        <taxon>Bacteria</taxon>
        <taxon>Bacillati</taxon>
        <taxon>Actinomycetota</taxon>
        <taxon>Actinomycetes</taxon>
        <taxon>Micrococcales</taxon>
        <taxon>Microbacteriaceae</taxon>
        <taxon>Conyzicola</taxon>
    </lineage>
</organism>
<dbReference type="GO" id="GO:0071949">
    <property type="term" value="F:FAD binding"/>
    <property type="evidence" value="ECO:0007669"/>
    <property type="project" value="InterPro"/>
</dbReference>
<dbReference type="InterPro" id="IPR036188">
    <property type="entry name" value="FAD/NAD-bd_sf"/>
</dbReference>